<comment type="caution">
    <text evidence="1">The sequence shown here is derived from an EMBL/GenBank/DDBJ whole genome shotgun (WGS) entry which is preliminary data.</text>
</comment>
<reference evidence="1" key="1">
    <citation type="journal article" date="2014" name="Front. Microbiol.">
        <title>High frequency of phylogenetically diverse reductive dehalogenase-homologous genes in deep subseafloor sedimentary metagenomes.</title>
        <authorList>
            <person name="Kawai M."/>
            <person name="Futagami T."/>
            <person name="Toyoda A."/>
            <person name="Takaki Y."/>
            <person name="Nishi S."/>
            <person name="Hori S."/>
            <person name="Arai W."/>
            <person name="Tsubouchi T."/>
            <person name="Morono Y."/>
            <person name="Uchiyama I."/>
            <person name="Ito T."/>
            <person name="Fujiyama A."/>
            <person name="Inagaki F."/>
            <person name="Takami H."/>
        </authorList>
    </citation>
    <scope>NUCLEOTIDE SEQUENCE</scope>
    <source>
        <strain evidence="1">Expedition CK06-06</strain>
    </source>
</reference>
<name>X1LXC8_9ZZZZ</name>
<organism evidence="1">
    <name type="scientific">marine sediment metagenome</name>
    <dbReference type="NCBI Taxonomy" id="412755"/>
    <lineage>
        <taxon>unclassified sequences</taxon>
        <taxon>metagenomes</taxon>
        <taxon>ecological metagenomes</taxon>
    </lineage>
</organism>
<sequence>MEEKGQKETKKNSSPDKSLYKAVEKIFICFSTALRTAKNYEPNNLTFIEHIGPFFASIKNMIKDEGKAIFQFQENTLFFNKNRIKFNYISYHNFKFLADEFRKKEIGTIGFEPGMDNDELSQFIVLLANSKGEKEKPFEDFLAELKAKRISHILVEKIHPYEIAALMKEKQVKQFAKKLFFKSMTHLKESFEREKQQKKIHLKTSRRLIQSITNLICR</sequence>
<accession>X1LXC8</accession>
<protein>
    <submittedName>
        <fullName evidence="1">Uncharacterized protein</fullName>
    </submittedName>
</protein>
<evidence type="ECO:0000313" key="1">
    <source>
        <dbReference type="EMBL" id="GAI07070.1"/>
    </source>
</evidence>
<dbReference type="AlphaFoldDB" id="X1LXC8"/>
<gene>
    <name evidence="1" type="ORF">S06H3_21592</name>
</gene>
<proteinExistence type="predicted"/>
<dbReference type="EMBL" id="BARV01011366">
    <property type="protein sequence ID" value="GAI07070.1"/>
    <property type="molecule type" value="Genomic_DNA"/>
</dbReference>
<feature type="non-terminal residue" evidence="1">
    <location>
        <position position="218"/>
    </location>
</feature>